<feature type="non-terminal residue" evidence="1">
    <location>
        <position position="1"/>
    </location>
</feature>
<gene>
    <name evidence="1" type="ORF">MJO28_008189</name>
</gene>
<reference evidence="2" key="1">
    <citation type="journal article" date="2018" name="BMC Genomics">
        <title>Genomic insights into host adaptation between the wheat stripe rust pathogen (Puccinia striiformis f. sp. tritici) and the barley stripe rust pathogen (Puccinia striiformis f. sp. hordei).</title>
        <authorList>
            <person name="Xia C."/>
            <person name="Wang M."/>
            <person name="Yin C."/>
            <person name="Cornejo O.E."/>
            <person name="Hulbert S.H."/>
            <person name="Chen X."/>
        </authorList>
    </citation>
    <scope>NUCLEOTIDE SEQUENCE [LARGE SCALE GENOMIC DNA]</scope>
    <source>
        <strain evidence="2">93-210</strain>
    </source>
</reference>
<name>A0ACC0EB39_9BASI</name>
<protein>
    <submittedName>
        <fullName evidence="1">Uncharacterized protein</fullName>
    </submittedName>
</protein>
<proteinExistence type="predicted"/>
<keyword evidence="2" id="KW-1185">Reference proteome</keyword>
<organism evidence="1 2">
    <name type="scientific">Puccinia striiformis f. sp. tritici</name>
    <dbReference type="NCBI Taxonomy" id="168172"/>
    <lineage>
        <taxon>Eukaryota</taxon>
        <taxon>Fungi</taxon>
        <taxon>Dikarya</taxon>
        <taxon>Basidiomycota</taxon>
        <taxon>Pucciniomycotina</taxon>
        <taxon>Pucciniomycetes</taxon>
        <taxon>Pucciniales</taxon>
        <taxon>Pucciniaceae</taxon>
        <taxon>Puccinia</taxon>
    </lineage>
</organism>
<accession>A0ACC0EB39</accession>
<comment type="caution">
    <text evidence="1">The sequence shown here is derived from an EMBL/GenBank/DDBJ whole genome shotgun (WGS) entry which is preliminary data.</text>
</comment>
<evidence type="ECO:0000313" key="1">
    <source>
        <dbReference type="EMBL" id="KAI7949368.1"/>
    </source>
</evidence>
<reference evidence="1 2" key="3">
    <citation type="journal article" date="2022" name="Microbiol. Spectr.">
        <title>Folding features and dynamics of 3D genome architecture in plant fungal pathogens.</title>
        <authorList>
            <person name="Xia C."/>
        </authorList>
    </citation>
    <scope>NUCLEOTIDE SEQUENCE [LARGE SCALE GENOMIC DNA]</scope>
    <source>
        <strain evidence="1 2">93-210</strain>
    </source>
</reference>
<dbReference type="EMBL" id="CM045872">
    <property type="protein sequence ID" value="KAI7949368.1"/>
    <property type="molecule type" value="Genomic_DNA"/>
</dbReference>
<reference evidence="2" key="2">
    <citation type="journal article" date="2018" name="Mol. Plant Microbe Interact.">
        <title>Genome sequence resources for the wheat stripe rust pathogen (Puccinia striiformis f. sp. tritici) and the barley stripe rust pathogen (Puccinia striiformis f. sp. hordei).</title>
        <authorList>
            <person name="Xia C."/>
            <person name="Wang M."/>
            <person name="Yin C."/>
            <person name="Cornejo O.E."/>
            <person name="Hulbert S.H."/>
            <person name="Chen X."/>
        </authorList>
    </citation>
    <scope>NUCLEOTIDE SEQUENCE [LARGE SCALE GENOMIC DNA]</scope>
    <source>
        <strain evidence="2">93-210</strain>
    </source>
</reference>
<dbReference type="Proteomes" id="UP001060170">
    <property type="component" value="Chromosome 8"/>
</dbReference>
<sequence length="459" mass="51690">CQTHIRLRATIFPFFLVAIFHPTFWKMLRHLLALASIYCSLIPVSYGSNSNFHGFSILQAQKTRYASDWTNSTGRICEAFESPFLTSSKTSVYKYDKVIPTPKLIPFRAGFDKSTCFQNPIDNQTEQYCIFINPTINHGQGMVIVAPTELFEQSIDAGLDLSDDPIDPGSLKVVQMPEKGGMGAVATRQLQRGDAVQMTRPVALFPSLQPIWTTRFGRSIRRQAIDHLPLQTRAAVGRLHGEGENEDDFISSVIDKNMFASKLYGDGAKHFGAVVLDGSRLNHACRPNSVYYVDHETQLLRVRAVESISIGEELTISYRSLEMDRASRREDLQESYGFDCTCSHCRMSEELGNLSDQRLRRIQELRNRYFAEDPQFSAGDAGELLNHCQTEKIPWCITVAHIIAAEFYNSMGDMQKVKEHASEARSMGLLLAGSGWSDLGEVEMLLSEPENHNSHFSRE</sequence>
<evidence type="ECO:0000313" key="2">
    <source>
        <dbReference type="Proteomes" id="UP001060170"/>
    </source>
</evidence>